<gene>
    <name evidence="1" type="ORF">HAX54_023832</name>
</gene>
<comment type="caution">
    <text evidence="1">The sequence shown here is derived from an EMBL/GenBank/DDBJ whole genome shotgun (WGS) entry which is preliminary data.</text>
</comment>
<organism evidence="1 2">
    <name type="scientific">Datura stramonium</name>
    <name type="common">Jimsonweed</name>
    <name type="synonym">Common thornapple</name>
    <dbReference type="NCBI Taxonomy" id="4076"/>
    <lineage>
        <taxon>Eukaryota</taxon>
        <taxon>Viridiplantae</taxon>
        <taxon>Streptophyta</taxon>
        <taxon>Embryophyta</taxon>
        <taxon>Tracheophyta</taxon>
        <taxon>Spermatophyta</taxon>
        <taxon>Magnoliopsida</taxon>
        <taxon>eudicotyledons</taxon>
        <taxon>Gunneridae</taxon>
        <taxon>Pentapetalae</taxon>
        <taxon>asterids</taxon>
        <taxon>lamiids</taxon>
        <taxon>Solanales</taxon>
        <taxon>Solanaceae</taxon>
        <taxon>Solanoideae</taxon>
        <taxon>Datureae</taxon>
        <taxon>Datura</taxon>
    </lineage>
</organism>
<evidence type="ECO:0000313" key="2">
    <source>
        <dbReference type="Proteomes" id="UP000823775"/>
    </source>
</evidence>
<dbReference type="EMBL" id="JACEIK010002898">
    <property type="protein sequence ID" value="MCD9639390.1"/>
    <property type="molecule type" value="Genomic_DNA"/>
</dbReference>
<dbReference type="Proteomes" id="UP000823775">
    <property type="component" value="Unassembled WGS sequence"/>
</dbReference>
<evidence type="ECO:0000313" key="1">
    <source>
        <dbReference type="EMBL" id="MCD9639390.1"/>
    </source>
</evidence>
<reference evidence="1 2" key="1">
    <citation type="journal article" date="2021" name="BMC Genomics">
        <title>Datura genome reveals duplications of psychoactive alkaloid biosynthetic genes and high mutation rate following tissue culture.</title>
        <authorList>
            <person name="Rajewski A."/>
            <person name="Carter-House D."/>
            <person name="Stajich J."/>
            <person name="Litt A."/>
        </authorList>
    </citation>
    <scope>NUCLEOTIDE SEQUENCE [LARGE SCALE GENOMIC DNA]</scope>
    <source>
        <strain evidence="1">AR-01</strain>
    </source>
</reference>
<name>A0ABS8UZY3_DATST</name>
<feature type="non-terminal residue" evidence="1">
    <location>
        <position position="1"/>
    </location>
</feature>
<keyword evidence="2" id="KW-1185">Reference proteome</keyword>
<protein>
    <submittedName>
        <fullName evidence="1">Uncharacterized protein</fullName>
    </submittedName>
</protein>
<sequence>HGMTRCGEKCVVSCTLRKGAEELEEVATDRSKKPSFDGKNHCVVVGCSSVWMTTRKCTWSNK</sequence>
<accession>A0ABS8UZY3</accession>
<proteinExistence type="predicted"/>